<gene>
    <name evidence="5" type="ORF">HaLaN_16027</name>
</gene>
<feature type="compositionally biased region" description="Gly residues" evidence="2">
    <location>
        <begin position="786"/>
        <end position="796"/>
    </location>
</feature>
<feature type="region of interest" description="Disordered" evidence="2">
    <location>
        <begin position="203"/>
        <end position="316"/>
    </location>
</feature>
<evidence type="ECO:0000256" key="1">
    <source>
        <dbReference type="ARBA" id="ARBA00022801"/>
    </source>
</evidence>
<dbReference type="InterPro" id="IPR038718">
    <property type="entry name" value="SNF2-like_sf"/>
</dbReference>
<proteinExistence type="predicted"/>
<evidence type="ECO:0000259" key="3">
    <source>
        <dbReference type="PROSITE" id="PS51192"/>
    </source>
</evidence>
<organism evidence="5 6">
    <name type="scientific">Haematococcus lacustris</name>
    <name type="common">Green alga</name>
    <name type="synonym">Haematococcus pluvialis</name>
    <dbReference type="NCBI Taxonomy" id="44745"/>
    <lineage>
        <taxon>Eukaryota</taxon>
        <taxon>Viridiplantae</taxon>
        <taxon>Chlorophyta</taxon>
        <taxon>core chlorophytes</taxon>
        <taxon>Chlorophyceae</taxon>
        <taxon>CS clade</taxon>
        <taxon>Chlamydomonadales</taxon>
        <taxon>Haematococcaceae</taxon>
        <taxon>Haematococcus</taxon>
    </lineage>
</organism>
<dbReference type="Gene3D" id="3.40.50.10810">
    <property type="entry name" value="Tandem AAA-ATPase domain"/>
    <property type="match status" value="1"/>
</dbReference>
<feature type="compositionally biased region" description="Basic and acidic residues" evidence="2">
    <location>
        <begin position="203"/>
        <end position="223"/>
    </location>
</feature>
<dbReference type="GO" id="GO:0005524">
    <property type="term" value="F:ATP binding"/>
    <property type="evidence" value="ECO:0007669"/>
    <property type="project" value="InterPro"/>
</dbReference>
<dbReference type="PROSITE" id="PS51192">
    <property type="entry name" value="HELICASE_ATP_BIND_1"/>
    <property type="match status" value="1"/>
</dbReference>
<protein>
    <submittedName>
        <fullName evidence="5">Uncharacterized protein</fullName>
    </submittedName>
</protein>
<accession>A0A699ZJB7</accession>
<comment type="caution">
    <text evidence="5">The sequence shown here is derived from an EMBL/GenBank/DDBJ whole genome shotgun (WGS) entry which is preliminary data.</text>
</comment>
<dbReference type="InterPro" id="IPR001650">
    <property type="entry name" value="Helicase_C-like"/>
</dbReference>
<sequence length="1185" mass="134688">MNLSPAPGPIYWNVGDHLEVAGEADPNGEFKHSFSLAFVRAKHPDGSMLLEYIEFLTETGEKLTEVHPANSPHLRPPVPRQKYLEQLSLYKAGDTVEVYEEDIWWQGVVTRVSLSAVNVCRAELDGVVLVASNPAFIRLGYAWDHGMGVWRRYIPPRQIISRLRVLRKEQLDAKLQVMQSEPPLMRDGSVAHALATLEHAQRVEQARRAEQEMQERLRREAEATRLAVGDDDDEEVLAGDDSNDEDYDVSEDEEEIKIQRKKEKKMAQKAATRERNARNRGRGGSESDGGPQRPSGHPDSSAARQAQMQAQMQAQQAAAQRQQQVQMQAQMQAKQQQQQTQSATQLQAQQAMLPQLQAQQAKAVQYINMLKQQQQMQMQAAQNQLQPQLAKFAGTPQAPQMQQLMLQQLQQLQQTHIQQLQPYQAQLQHIQQNIQHITQNIAMLQSHSARMAHNKAMRNEAHERDAIRALFLKTHLDKLKMFVTEEVVETIEKESAAAPTDYAIPEPVQEQPSSIRGEMREYQVAGLQWLVRQYDHGINAILADEMGLGKTLQTIAFLAYLTFDRHVNGPHLVVVPLSVLPNWMAEFKRFAPDLRVVRIHRLRREVLSDPSSFDVAVTTYDMVNSVHFGETLKHAIVWRYVVLDEGHRVKNEDALISQGMRQVQKQHVLMLTGTPVQNNLHELFALLNFMFPDVFTSSEAFDKAFNLTQNVVDTGTLEAAHYLLRPFMLRRDEVECKLPPKVETRINCPLSEFQTFWYRRLLLRDCEMLKQVESEAAARGMPGANPGAGGSNGGAAQGDEDTAPVQKKGRWANKQNEDGVPFTNAGPGSVSHWNKMMNLLMQLRKVCNHPYLFNIDAEPNFDGVTTGEDIVEASGKMQVLDRMLQKLKQKGHRVVLFSQFSRMLDILEDYIHLRGWKYKRLDGSTNRIQRMIDIQQFNKPNSDVFMYILCTRAGGLGVNLQTADTCILFDSDWNPQQDLQAMARVHRIGQTKPVHVYRLVSEGTVEERIQRRAEGKLYLDQMVNRGSTQGAEEMEKMNKHEVLSMLKYGADRIFKNDAGRSPTDSELDSIIDRSNMMATTATGDVKLEDPADMFTTGKHSANDFNVDAPTISTFEFAGIDYKEIKMQLCCLLICKLLQAQNSSLKDLARMFWEERKDRLLKGLPTPLLRHLRAQHCCLRRSAVPL</sequence>
<dbReference type="Pfam" id="PF00176">
    <property type="entry name" value="SNF2-rel_dom"/>
    <property type="match status" value="1"/>
</dbReference>
<dbReference type="SUPFAM" id="SSF52540">
    <property type="entry name" value="P-loop containing nucleoside triphosphate hydrolases"/>
    <property type="match status" value="2"/>
</dbReference>
<evidence type="ECO:0000256" key="2">
    <source>
        <dbReference type="SAM" id="MobiDB-lite"/>
    </source>
</evidence>
<dbReference type="PANTHER" id="PTHR10799">
    <property type="entry name" value="SNF2/RAD54 HELICASE FAMILY"/>
    <property type="match status" value="1"/>
</dbReference>
<dbReference type="InterPro" id="IPR027417">
    <property type="entry name" value="P-loop_NTPase"/>
</dbReference>
<dbReference type="InterPro" id="IPR049730">
    <property type="entry name" value="SNF2/RAD54-like_C"/>
</dbReference>
<dbReference type="Pfam" id="PF00271">
    <property type="entry name" value="Helicase_C"/>
    <property type="match status" value="1"/>
</dbReference>
<dbReference type="PROSITE" id="PS51194">
    <property type="entry name" value="HELICASE_CTER"/>
    <property type="match status" value="1"/>
</dbReference>
<dbReference type="CDD" id="cd18793">
    <property type="entry name" value="SF2_C_SNF"/>
    <property type="match status" value="1"/>
</dbReference>
<evidence type="ECO:0000259" key="4">
    <source>
        <dbReference type="PROSITE" id="PS51194"/>
    </source>
</evidence>
<evidence type="ECO:0000313" key="6">
    <source>
        <dbReference type="Proteomes" id="UP000485058"/>
    </source>
</evidence>
<keyword evidence="1" id="KW-0378">Hydrolase</keyword>
<name>A0A699ZJB7_HAELA</name>
<feature type="region of interest" description="Disordered" evidence="2">
    <location>
        <begin position="777"/>
        <end position="826"/>
    </location>
</feature>
<dbReference type="InterPro" id="IPR014001">
    <property type="entry name" value="Helicase_ATP-bd"/>
</dbReference>
<feature type="compositionally biased region" description="Low complexity" evidence="2">
    <location>
        <begin position="301"/>
        <end position="316"/>
    </location>
</feature>
<keyword evidence="6" id="KW-1185">Reference proteome</keyword>
<feature type="domain" description="Helicase ATP-binding" evidence="3">
    <location>
        <begin position="531"/>
        <end position="693"/>
    </location>
</feature>
<dbReference type="GO" id="GO:0016787">
    <property type="term" value="F:hydrolase activity"/>
    <property type="evidence" value="ECO:0007669"/>
    <property type="project" value="UniProtKB-KW"/>
</dbReference>
<evidence type="ECO:0000313" key="5">
    <source>
        <dbReference type="EMBL" id="GFH19126.1"/>
    </source>
</evidence>
<feature type="domain" description="Helicase C-terminal" evidence="4">
    <location>
        <begin position="879"/>
        <end position="1042"/>
    </location>
</feature>
<dbReference type="AlphaFoldDB" id="A0A699ZJB7"/>
<feature type="compositionally biased region" description="Acidic residues" evidence="2">
    <location>
        <begin position="229"/>
        <end position="255"/>
    </location>
</feature>
<reference evidence="5 6" key="1">
    <citation type="submission" date="2020-02" db="EMBL/GenBank/DDBJ databases">
        <title>Draft genome sequence of Haematococcus lacustris strain NIES-144.</title>
        <authorList>
            <person name="Morimoto D."/>
            <person name="Nakagawa S."/>
            <person name="Yoshida T."/>
            <person name="Sawayama S."/>
        </authorList>
    </citation>
    <scope>NUCLEOTIDE SEQUENCE [LARGE SCALE GENOMIC DNA]</scope>
    <source>
        <strain evidence="5 6">NIES-144</strain>
    </source>
</reference>
<feature type="non-terminal residue" evidence="5">
    <location>
        <position position="1"/>
    </location>
</feature>
<dbReference type="Proteomes" id="UP000485058">
    <property type="component" value="Unassembled WGS sequence"/>
</dbReference>
<dbReference type="InterPro" id="IPR000330">
    <property type="entry name" value="SNF2_N"/>
</dbReference>
<dbReference type="SMART" id="SM00487">
    <property type="entry name" value="DEXDc"/>
    <property type="match status" value="1"/>
</dbReference>
<dbReference type="SMART" id="SM00490">
    <property type="entry name" value="HELICc"/>
    <property type="match status" value="1"/>
</dbReference>
<dbReference type="EMBL" id="BLLF01001410">
    <property type="protein sequence ID" value="GFH19126.1"/>
    <property type="molecule type" value="Genomic_DNA"/>
</dbReference>
<dbReference type="Gene3D" id="3.40.50.300">
    <property type="entry name" value="P-loop containing nucleotide triphosphate hydrolases"/>
    <property type="match status" value="1"/>
</dbReference>